<protein>
    <submittedName>
        <fullName evidence="2">Uncharacterized protein</fullName>
    </submittedName>
</protein>
<proteinExistence type="predicted"/>
<evidence type="ECO:0000313" key="2">
    <source>
        <dbReference type="EMBL" id="GIX86335.1"/>
    </source>
</evidence>
<evidence type="ECO:0000313" key="3">
    <source>
        <dbReference type="Proteomes" id="UP001054945"/>
    </source>
</evidence>
<evidence type="ECO:0000256" key="1">
    <source>
        <dbReference type="SAM" id="MobiDB-lite"/>
    </source>
</evidence>
<reference evidence="2 3" key="1">
    <citation type="submission" date="2021-06" db="EMBL/GenBank/DDBJ databases">
        <title>Caerostris extrusa draft genome.</title>
        <authorList>
            <person name="Kono N."/>
            <person name="Arakawa K."/>
        </authorList>
    </citation>
    <scope>NUCLEOTIDE SEQUENCE [LARGE SCALE GENOMIC DNA]</scope>
</reference>
<dbReference type="AlphaFoldDB" id="A0AAV4NN72"/>
<keyword evidence="3" id="KW-1185">Reference proteome</keyword>
<sequence length="89" mass="10137">MRLSIKKEVIKRREEVSDELHLWAGNQVHLDKLNQLKGSYGAKIGQLNVFRGPNLVYRITFRYPIASNAPSKKSQGLLPTTHPLPPTHH</sequence>
<organism evidence="2 3">
    <name type="scientific">Caerostris extrusa</name>
    <name type="common">Bark spider</name>
    <name type="synonym">Caerostris bankana</name>
    <dbReference type="NCBI Taxonomy" id="172846"/>
    <lineage>
        <taxon>Eukaryota</taxon>
        <taxon>Metazoa</taxon>
        <taxon>Ecdysozoa</taxon>
        <taxon>Arthropoda</taxon>
        <taxon>Chelicerata</taxon>
        <taxon>Arachnida</taxon>
        <taxon>Araneae</taxon>
        <taxon>Araneomorphae</taxon>
        <taxon>Entelegynae</taxon>
        <taxon>Araneoidea</taxon>
        <taxon>Araneidae</taxon>
        <taxon>Caerostris</taxon>
    </lineage>
</organism>
<dbReference type="EMBL" id="BPLR01021131">
    <property type="protein sequence ID" value="GIX86335.1"/>
    <property type="molecule type" value="Genomic_DNA"/>
</dbReference>
<name>A0AAV4NN72_CAEEX</name>
<accession>A0AAV4NN72</accession>
<gene>
    <name evidence="2" type="ORF">CEXT_668051</name>
</gene>
<comment type="caution">
    <text evidence="2">The sequence shown here is derived from an EMBL/GenBank/DDBJ whole genome shotgun (WGS) entry which is preliminary data.</text>
</comment>
<feature type="region of interest" description="Disordered" evidence="1">
    <location>
        <begin position="68"/>
        <end position="89"/>
    </location>
</feature>
<dbReference type="Proteomes" id="UP001054945">
    <property type="component" value="Unassembled WGS sequence"/>
</dbReference>